<dbReference type="EMBL" id="SHNP01000007">
    <property type="protein sequence ID" value="MCX2975377.1"/>
    <property type="molecule type" value="Genomic_DNA"/>
</dbReference>
<dbReference type="Gene3D" id="3.20.20.70">
    <property type="entry name" value="Aldolase class I"/>
    <property type="match status" value="1"/>
</dbReference>
<dbReference type="Pfam" id="PF03060">
    <property type="entry name" value="NMO"/>
    <property type="match status" value="2"/>
</dbReference>
<accession>A0ABT3T1H1</accession>
<evidence type="ECO:0000313" key="4">
    <source>
        <dbReference type="EMBL" id="MCX2975377.1"/>
    </source>
</evidence>
<keyword evidence="4" id="KW-0503">Monooxygenase</keyword>
<dbReference type="PANTHER" id="PTHR32332:SF20">
    <property type="entry name" value="2-NITROPROPANE DIOXYGENASE-LIKE PROTEIN"/>
    <property type="match status" value="1"/>
</dbReference>
<sequence length="338" mass="35612">MSWELGVKTRLTELLGIETPIICGGMMRVGTADLAAAVSNAGALGVMTALSQPTLEGLEAEIARCASLTDKPFAVNLTVGVVATQIDYDDILDVIINSGVKILETAGRSPEPFMDRLKAAGIKVIHKCVTVRHALSAERIGVDVVSIDGFECAGHPGEHDVGGLVLFPATTQALKIPVVASGGIADGRGLVAALALGCDGINMGSRFLVSQEAPIHHAIKEKFVEMDENQTRLIFRSYRNTARVYRNSIADQVVDIESRGGEFAEVHSLVSGSNQDKAWKTGDINAGMVTVGMCGGLINDIPTCRELVQTIVSDAEQIITNRLAGAVVHAEIGQTTAA</sequence>
<dbReference type="CDD" id="cd04730">
    <property type="entry name" value="NPD_like"/>
    <property type="match status" value="1"/>
</dbReference>
<dbReference type="InterPro" id="IPR004136">
    <property type="entry name" value="NMO"/>
</dbReference>
<evidence type="ECO:0000256" key="3">
    <source>
        <dbReference type="ARBA" id="ARBA00023002"/>
    </source>
</evidence>
<proteinExistence type="predicted"/>
<dbReference type="SUPFAM" id="SSF51412">
    <property type="entry name" value="Inosine monophosphate dehydrogenase (IMPDH)"/>
    <property type="match status" value="1"/>
</dbReference>
<keyword evidence="1" id="KW-0285">Flavoprotein</keyword>
<name>A0ABT3T1H1_9GAMM</name>
<gene>
    <name evidence="4" type="ORF">EYC87_17490</name>
</gene>
<dbReference type="PANTHER" id="PTHR32332">
    <property type="entry name" value="2-NITROPROPANE DIOXYGENASE"/>
    <property type="match status" value="1"/>
</dbReference>
<evidence type="ECO:0000313" key="5">
    <source>
        <dbReference type="Proteomes" id="UP001143307"/>
    </source>
</evidence>
<keyword evidence="2" id="KW-0288">FMN</keyword>
<dbReference type="GO" id="GO:0004497">
    <property type="term" value="F:monooxygenase activity"/>
    <property type="evidence" value="ECO:0007669"/>
    <property type="project" value="UniProtKB-KW"/>
</dbReference>
<organism evidence="4 5">
    <name type="scientific">Candidatus Seongchinamella marina</name>
    <dbReference type="NCBI Taxonomy" id="2518990"/>
    <lineage>
        <taxon>Bacteria</taxon>
        <taxon>Pseudomonadati</taxon>
        <taxon>Pseudomonadota</taxon>
        <taxon>Gammaproteobacteria</taxon>
        <taxon>Cellvibrionales</taxon>
        <taxon>Halieaceae</taxon>
        <taxon>Seongchinamella</taxon>
    </lineage>
</organism>
<reference evidence="4" key="1">
    <citation type="submission" date="2019-02" db="EMBL/GenBank/DDBJ databases">
        <authorList>
            <person name="Li S.-H."/>
        </authorList>
    </citation>
    <scope>NUCLEOTIDE SEQUENCE</scope>
    <source>
        <strain evidence="4">IMCC8485</strain>
    </source>
</reference>
<keyword evidence="3" id="KW-0560">Oxidoreductase</keyword>
<evidence type="ECO:0000256" key="1">
    <source>
        <dbReference type="ARBA" id="ARBA00022630"/>
    </source>
</evidence>
<evidence type="ECO:0000256" key="2">
    <source>
        <dbReference type="ARBA" id="ARBA00022643"/>
    </source>
</evidence>
<protein>
    <submittedName>
        <fullName evidence="4">Nitronate monooxygenase</fullName>
    </submittedName>
</protein>
<dbReference type="InterPro" id="IPR013785">
    <property type="entry name" value="Aldolase_TIM"/>
</dbReference>
<keyword evidence="5" id="KW-1185">Reference proteome</keyword>
<comment type="caution">
    <text evidence="4">The sequence shown here is derived from an EMBL/GenBank/DDBJ whole genome shotgun (WGS) entry which is preliminary data.</text>
</comment>
<dbReference type="Proteomes" id="UP001143307">
    <property type="component" value="Unassembled WGS sequence"/>
</dbReference>